<keyword evidence="1" id="KW-0812">Transmembrane</keyword>
<evidence type="ECO:0008006" key="4">
    <source>
        <dbReference type="Google" id="ProtNLM"/>
    </source>
</evidence>
<dbReference type="Proteomes" id="UP000005267">
    <property type="component" value="Chromosome"/>
</dbReference>
<feature type="transmembrane region" description="Helical" evidence="1">
    <location>
        <begin position="50"/>
        <end position="71"/>
    </location>
</feature>
<dbReference type="AlphaFoldDB" id="I3UH32"/>
<protein>
    <recommendedName>
        <fullName evidence="4">EamA domain-containing protein</fullName>
    </recommendedName>
</protein>
<feature type="transmembrane region" description="Helical" evidence="1">
    <location>
        <begin position="21"/>
        <end position="44"/>
    </location>
</feature>
<organism evidence="2 3">
    <name type="scientific">Advenella kashmirensis (strain DSM 17095 / LMG 22695 / WT001)</name>
    <name type="common">Tetrathiobacter kashmirensis</name>
    <dbReference type="NCBI Taxonomy" id="1036672"/>
    <lineage>
        <taxon>Bacteria</taxon>
        <taxon>Pseudomonadati</taxon>
        <taxon>Pseudomonadota</taxon>
        <taxon>Betaproteobacteria</taxon>
        <taxon>Burkholderiales</taxon>
        <taxon>Alcaligenaceae</taxon>
    </lineage>
</organism>
<keyword evidence="3" id="KW-1185">Reference proteome</keyword>
<dbReference type="STRING" id="1036672.TKWG_23645"/>
<reference evidence="3" key="2">
    <citation type="journal article" date="2013" name="PLoS ONE">
        <title>Genome implosion elicits host-confinement in Alcaligenaceae: evidence from the comparative genomics of Tetrathiobacter kashmirensis, a pathogen in the making.</title>
        <authorList>
            <person name="Ghosh W."/>
            <person name="Alam M."/>
            <person name="Roy C."/>
            <person name="Pyne P."/>
            <person name="George A."/>
            <person name="Chakraborty R."/>
            <person name="Majumder S."/>
            <person name="Agarwal A."/>
            <person name="Chakraborty S."/>
            <person name="Majumdar S."/>
            <person name="Gupta S.K."/>
        </authorList>
    </citation>
    <scope>NUCLEOTIDE SEQUENCE [LARGE SCALE GENOMIC DNA]</scope>
    <source>
        <strain evidence="3">WT001</strain>
    </source>
</reference>
<dbReference type="HOGENOM" id="CLU_2340552_0_0_4"/>
<gene>
    <name evidence="2" type="ordered locus">TKWG_23645</name>
</gene>
<dbReference type="KEGG" id="aka:TKWG_23645"/>
<accession>I3UH32</accession>
<evidence type="ECO:0000313" key="3">
    <source>
        <dbReference type="Proteomes" id="UP000005267"/>
    </source>
</evidence>
<sequence length="97" mass="11201">MTDVQSGEYMKHGNWQANTAGGWLNGFLGVLIFSGSLPATRVAVLQFDPIFLTVARATIAGVLALIMLLMFRQKRRHGRSWSRCSSWHWVWWWDSRY</sequence>
<evidence type="ECO:0000256" key="1">
    <source>
        <dbReference type="SAM" id="Phobius"/>
    </source>
</evidence>
<name>I3UH32_ADVKW</name>
<keyword evidence="1" id="KW-1133">Transmembrane helix</keyword>
<dbReference type="EMBL" id="CP003555">
    <property type="protein sequence ID" value="AFK64320.1"/>
    <property type="molecule type" value="Genomic_DNA"/>
</dbReference>
<reference evidence="2 3" key="1">
    <citation type="journal article" date="2011" name="J. Bacteriol.">
        <title>Whole-genome shotgun sequencing of the sulfur-oxidizing chemoautotroph Tetrathiobacter kashmirensis.</title>
        <authorList>
            <person name="Ghosh W."/>
            <person name="George A."/>
            <person name="Agarwal A."/>
            <person name="Raj P."/>
            <person name="Alam M."/>
            <person name="Pyne P."/>
            <person name="Das Gupta S.K."/>
        </authorList>
    </citation>
    <scope>NUCLEOTIDE SEQUENCE [LARGE SCALE GENOMIC DNA]</scope>
    <source>
        <strain evidence="2 3">WT001</strain>
    </source>
</reference>
<evidence type="ECO:0000313" key="2">
    <source>
        <dbReference type="EMBL" id="AFK64320.1"/>
    </source>
</evidence>
<keyword evidence="1" id="KW-0472">Membrane</keyword>
<proteinExistence type="predicted"/>